<dbReference type="SUPFAM" id="SSF47699">
    <property type="entry name" value="Bifunctional inhibitor/lipid-transfer protein/seed storage 2S albumin"/>
    <property type="match status" value="1"/>
</dbReference>
<feature type="signal peptide" evidence="3">
    <location>
        <begin position="1"/>
        <end position="29"/>
    </location>
</feature>
<dbReference type="Gene3D" id="1.10.110.10">
    <property type="entry name" value="Plant lipid-transfer and hydrophobic proteins"/>
    <property type="match status" value="1"/>
</dbReference>
<dbReference type="PANTHER" id="PTHR33214:SF45">
    <property type="entry name" value="BIFUNCTIONAL INHIBITOR_LIPID-TRANSFER PROTEIN_SEED STORAGE 2S ALBUMIN SUPERFAMILY PROTEIN"/>
    <property type="match status" value="1"/>
</dbReference>
<evidence type="ECO:0000256" key="2">
    <source>
        <dbReference type="ARBA" id="ARBA00023121"/>
    </source>
</evidence>
<feature type="chain" id="PRO_5021955582" description="Bifunctional inhibitor/plant lipid transfer protein/seed storage helical domain-containing protein" evidence="3">
    <location>
        <begin position="30"/>
        <end position="97"/>
    </location>
</feature>
<evidence type="ECO:0000256" key="3">
    <source>
        <dbReference type="SAM" id="SignalP"/>
    </source>
</evidence>
<dbReference type="CDD" id="cd01959">
    <property type="entry name" value="nsLTP2"/>
    <property type="match status" value="1"/>
</dbReference>
<dbReference type="OrthoDB" id="665742at2759"/>
<proteinExistence type="predicted"/>
<dbReference type="InterPro" id="IPR036312">
    <property type="entry name" value="Bifun_inhib/LTP/seed_sf"/>
</dbReference>
<reference evidence="5" key="1">
    <citation type="submission" date="2019-07" db="EMBL/GenBank/DDBJ databases">
        <authorList>
            <person name="Dittberner H."/>
        </authorList>
    </citation>
    <scope>NUCLEOTIDE SEQUENCE [LARGE SCALE GENOMIC DNA]</scope>
</reference>
<keyword evidence="3" id="KW-0732">Signal</keyword>
<sequence length="97" mass="10205">MVKLMCVSVLALAAAILLMTVVEIPVVEGVTCSPMQLASCAAAMTSSSPPSALCCAKLREQQPCLCGYMRNPSLRQFVSSPNAKKVSNSCRIPSPNC</sequence>
<gene>
    <name evidence="5" type="ORF">ANE_LOCUS11305</name>
</gene>
<evidence type="ECO:0000313" key="5">
    <source>
        <dbReference type="EMBL" id="VVB00861.1"/>
    </source>
</evidence>
<dbReference type="InterPro" id="IPR033872">
    <property type="entry name" value="nsLTP2"/>
</dbReference>
<keyword evidence="6" id="KW-1185">Reference proteome</keyword>
<keyword evidence="1" id="KW-0813">Transport</keyword>
<dbReference type="GO" id="GO:0006869">
    <property type="term" value="P:lipid transport"/>
    <property type="evidence" value="ECO:0007669"/>
    <property type="project" value="InterPro"/>
</dbReference>
<protein>
    <recommendedName>
        <fullName evidence="4">Bifunctional inhibitor/plant lipid transfer protein/seed storage helical domain-containing protein</fullName>
    </recommendedName>
</protein>
<accession>A0A565BGZ8</accession>
<organism evidence="5 6">
    <name type="scientific">Arabis nemorensis</name>
    <dbReference type="NCBI Taxonomy" id="586526"/>
    <lineage>
        <taxon>Eukaryota</taxon>
        <taxon>Viridiplantae</taxon>
        <taxon>Streptophyta</taxon>
        <taxon>Embryophyta</taxon>
        <taxon>Tracheophyta</taxon>
        <taxon>Spermatophyta</taxon>
        <taxon>Magnoliopsida</taxon>
        <taxon>eudicotyledons</taxon>
        <taxon>Gunneridae</taxon>
        <taxon>Pentapetalae</taxon>
        <taxon>rosids</taxon>
        <taxon>malvids</taxon>
        <taxon>Brassicales</taxon>
        <taxon>Brassicaceae</taxon>
        <taxon>Arabideae</taxon>
        <taxon>Arabis</taxon>
    </lineage>
</organism>
<dbReference type="GO" id="GO:0008289">
    <property type="term" value="F:lipid binding"/>
    <property type="evidence" value="ECO:0007669"/>
    <property type="project" value="UniProtKB-KW"/>
</dbReference>
<comment type="caution">
    <text evidence="5">The sequence shown here is derived from an EMBL/GenBank/DDBJ whole genome shotgun (WGS) entry which is preliminary data.</text>
</comment>
<feature type="domain" description="Bifunctional inhibitor/plant lipid transfer protein/seed storage helical" evidence="4">
    <location>
        <begin position="32"/>
        <end position="97"/>
    </location>
</feature>
<evidence type="ECO:0000256" key="1">
    <source>
        <dbReference type="ARBA" id="ARBA00022448"/>
    </source>
</evidence>
<dbReference type="PANTHER" id="PTHR33214">
    <property type="entry name" value="BIFUNCTIONAL INHIBITOR/LIPID-TRANSFER PROTEIN/SEED STORAGE 2S ALBUMIN SUPERFAMILY PROTEIN"/>
    <property type="match status" value="1"/>
</dbReference>
<dbReference type="EMBL" id="CABITT030000004">
    <property type="protein sequence ID" value="VVB00861.1"/>
    <property type="molecule type" value="Genomic_DNA"/>
</dbReference>
<evidence type="ECO:0000259" key="4">
    <source>
        <dbReference type="SMART" id="SM00499"/>
    </source>
</evidence>
<dbReference type="InterPro" id="IPR016140">
    <property type="entry name" value="Bifunc_inhib/LTP/seed_store"/>
</dbReference>
<keyword evidence="2" id="KW-0446">Lipid-binding</keyword>
<evidence type="ECO:0000313" key="6">
    <source>
        <dbReference type="Proteomes" id="UP000489600"/>
    </source>
</evidence>
<dbReference type="AlphaFoldDB" id="A0A565BGZ8"/>
<name>A0A565BGZ8_9BRAS</name>
<dbReference type="SMART" id="SM00499">
    <property type="entry name" value="AAI"/>
    <property type="match status" value="1"/>
</dbReference>
<dbReference type="Proteomes" id="UP000489600">
    <property type="component" value="Unassembled WGS sequence"/>
</dbReference>